<dbReference type="PROSITE" id="PS51186">
    <property type="entry name" value="GNAT"/>
    <property type="match status" value="1"/>
</dbReference>
<evidence type="ECO:0000259" key="1">
    <source>
        <dbReference type="PROSITE" id="PS51186"/>
    </source>
</evidence>
<name>A0A1G7RRU0_THETY</name>
<dbReference type="AlphaFoldDB" id="A0A1G7RRU0"/>
<evidence type="ECO:0000313" key="3">
    <source>
        <dbReference type="Proteomes" id="UP000183404"/>
    </source>
</evidence>
<gene>
    <name evidence="2" type="ORF">SAMN04244560_01831</name>
</gene>
<protein>
    <submittedName>
        <fullName evidence="2">Ribosomal protein S18 acetylase RimI</fullName>
    </submittedName>
</protein>
<evidence type="ECO:0000313" key="2">
    <source>
        <dbReference type="EMBL" id="SDG12899.1"/>
    </source>
</evidence>
<dbReference type="Proteomes" id="UP000183404">
    <property type="component" value="Unassembled WGS sequence"/>
</dbReference>
<dbReference type="CDD" id="cd04301">
    <property type="entry name" value="NAT_SF"/>
    <property type="match status" value="1"/>
</dbReference>
<dbReference type="PANTHER" id="PTHR43072">
    <property type="entry name" value="N-ACETYLTRANSFERASE"/>
    <property type="match status" value="1"/>
</dbReference>
<dbReference type="SUPFAM" id="SSF55729">
    <property type="entry name" value="Acyl-CoA N-acyltransferases (Nat)"/>
    <property type="match status" value="1"/>
</dbReference>
<proteinExistence type="predicted"/>
<dbReference type="InterPro" id="IPR016181">
    <property type="entry name" value="Acyl_CoA_acyltransferase"/>
</dbReference>
<dbReference type="RefSeq" id="WP_003870917.1">
    <property type="nucleotide sequence ID" value="NZ_FNBS01000045.1"/>
</dbReference>
<dbReference type="GO" id="GO:0005840">
    <property type="term" value="C:ribosome"/>
    <property type="evidence" value="ECO:0007669"/>
    <property type="project" value="UniProtKB-KW"/>
</dbReference>
<keyword evidence="2" id="KW-0689">Ribosomal protein</keyword>
<dbReference type="InterPro" id="IPR000182">
    <property type="entry name" value="GNAT_dom"/>
</dbReference>
<dbReference type="Pfam" id="PF00583">
    <property type="entry name" value="Acetyltransf_1"/>
    <property type="match status" value="1"/>
</dbReference>
<sequence>MGLKIREAIISDYENLLLLVKEVHEIHYKARPDYYKDTDIPLDKEDFINKLSHTEYKIMVAENENDEIAGYIIYKIKKIEEHPLLVDRVVVYIEDLCVAGRFKRKGIGKKLLESAIEYGKEINASSIELTVWAFNEKAIKFYESLSFKPQSIKMEMIL</sequence>
<organism evidence="2 3">
    <name type="scientific">Thermoanaerobacter thermohydrosulfuricus</name>
    <name type="common">Clostridium thermohydrosulfuricum</name>
    <dbReference type="NCBI Taxonomy" id="1516"/>
    <lineage>
        <taxon>Bacteria</taxon>
        <taxon>Bacillati</taxon>
        <taxon>Bacillota</taxon>
        <taxon>Clostridia</taxon>
        <taxon>Thermoanaerobacterales</taxon>
        <taxon>Thermoanaerobacteraceae</taxon>
        <taxon>Thermoanaerobacter</taxon>
    </lineage>
</organism>
<dbReference type="Gene3D" id="3.40.630.30">
    <property type="match status" value="1"/>
</dbReference>
<reference evidence="2 3" key="1">
    <citation type="submission" date="2016-10" db="EMBL/GenBank/DDBJ databases">
        <authorList>
            <person name="de Groot N.N."/>
        </authorList>
    </citation>
    <scope>NUCLEOTIDE SEQUENCE [LARGE SCALE GENOMIC DNA]</scope>
    <source>
        <strain evidence="2 3">DSM 569</strain>
    </source>
</reference>
<keyword evidence="2" id="KW-0687">Ribonucleoprotein</keyword>
<dbReference type="EMBL" id="FNBS01000045">
    <property type="protein sequence ID" value="SDG12899.1"/>
    <property type="molecule type" value="Genomic_DNA"/>
</dbReference>
<accession>A0A1G7RRU0</accession>
<feature type="domain" description="N-acetyltransferase" evidence="1">
    <location>
        <begin position="3"/>
        <end position="158"/>
    </location>
</feature>
<dbReference type="GO" id="GO:0016747">
    <property type="term" value="F:acyltransferase activity, transferring groups other than amino-acyl groups"/>
    <property type="evidence" value="ECO:0007669"/>
    <property type="project" value="InterPro"/>
</dbReference>